<keyword evidence="2" id="KW-1185">Reference proteome</keyword>
<comment type="caution">
    <text evidence="1">The sequence shown here is derived from an EMBL/GenBank/DDBJ whole genome shotgun (WGS) entry which is preliminary data.</text>
</comment>
<name>A0ABM8Z838_9LACO</name>
<sequence>MDKKEMNQISKDILEELKEKHLLEKDAVFILRDVIYMIGEAQNNHILE</sequence>
<proteinExistence type="predicted"/>
<dbReference type="Proteomes" id="UP000789707">
    <property type="component" value="Unassembled WGS sequence"/>
</dbReference>
<dbReference type="EMBL" id="CAKKNS010000010">
    <property type="protein sequence ID" value="CAH0417499.1"/>
    <property type="molecule type" value="Genomic_DNA"/>
</dbReference>
<accession>A0ABM8Z838</accession>
<dbReference type="RefSeq" id="WP_230097520.1">
    <property type="nucleotide sequence ID" value="NZ_CAKKNS010000010.1"/>
</dbReference>
<reference evidence="1 2" key="1">
    <citation type="submission" date="2021-11" db="EMBL/GenBank/DDBJ databases">
        <authorList>
            <person name="Depoorter E."/>
        </authorList>
    </citation>
    <scope>NUCLEOTIDE SEQUENCE [LARGE SCALE GENOMIC DNA]</scope>
    <source>
        <strain evidence="1 2">LMG 24289</strain>
    </source>
</reference>
<protein>
    <submittedName>
        <fullName evidence="1">Uncharacterized protein</fullName>
    </submittedName>
</protein>
<gene>
    <name evidence="1" type="ORF">WFA24289_01841</name>
</gene>
<evidence type="ECO:0000313" key="1">
    <source>
        <dbReference type="EMBL" id="CAH0417499.1"/>
    </source>
</evidence>
<evidence type="ECO:0000313" key="2">
    <source>
        <dbReference type="Proteomes" id="UP000789707"/>
    </source>
</evidence>
<organism evidence="1 2">
    <name type="scientific">Periweissella fabaria</name>
    <dbReference type="NCBI Taxonomy" id="546157"/>
    <lineage>
        <taxon>Bacteria</taxon>
        <taxon>Bacillati</taxon>
        <taxon>Bacillota</taxon>
        <taxon>Bacilli</taxon>
        <taxon>Lactobacillales</taxon>
        <taxon>Lactobacillaceae</taxon>
        <taxon>Periweissella</taxon>
    </lineage>
</organism>